<evidence type="ECO:0000313" key="3">
    <source>
        <dbReference type="Proteomes" id="UP000249633"/>
    </source>
</evidence>
<evidence type="ECO:0000256" key="1">
    <source>
        <dbReference type="SAM" id="MobiDB-lite"/>
    </source>
</evidence>
<dbReference type="Pfam" id="PF05069">
    <property type="entry name" value="Phage_tail_S"/>
    <property type="match status" value="1"/>
</dbReference>
<protein>
    <submittedName>
        <fullName evidence="2">Phage virion morphogenesis protein</fullName>
    </submittedName>
</protein>
<dbReference type="NCBIfam" id="TIGR01635">
    <property type="entry name" value="tail_comp_S"/>
    <property type="match status" value="1"/>
</dbReference>
<reference evidence="2 3" key="1">
    <citation type="submission" date="2017-08" db="EMBL/GenBank/DDBJ databases">
        <title>Infants hospitalized years apart are colonized by the same room-sourced microbial strains.</title>
        <authorList>
            <person name="Brooks B."/>
            <person name="Olm M.R."/>
            <person name="Firek B.A."/>
            <person name="Baker R."/>
            <person name="Thomas B.C."/>
            <person name="Morowitz M.J."/>
            <person name="Banfield J.F."/>
        </authorList>
    </citation>
    <scope>NUCLEOTIDE SEQUENCE [LARGE SCALE GENOMIC DNA]</scope>
    <source>
        <strain evidence="2">S2_012_000_R2_81</strain>
    </source>
</reference>
<dbReference type="Proteomes" id="UP000249633">
    <property type="component" value="Unassembled WGS sequence"/>
</dbReference>
<dbReference type="InterPro" id="IPR006522">
    <property type="entry name" value="Phage_virion_morphogenesis"/>
</dbReference>
<gene>
    <name evidence="2" type="ORF">DI603_15045</name>
</gene>
<feature type="region of interest" description="Disordered" evidence="1">
    <location>
        <begin position="36"/>
        <end position="59"/>
    </location>
</feature>
<organism evidence="2 3">
    <name type="scientific">Roseateles depolymerans</name>
    <dbReference type="NCBI Taxonomy" id="76731"/>
    <lineage>
        <taxon>Bacteria</taxon>
        <taxon>Pseudomonadati</taxon>
        <taxon>Pseudomonadota</taxon>
        <taxon>Betaproteobacteria</taxon>
        <taxon>Burkholderiales</taxon>
        <taxon>Sphaerotilaceae</taxon>
        <taxon>Roseateles</taxon>
    </lineage>
</organism>
<sequence length="150" mass="17090">MDDLQQFDEWLAPLLANLAPAKRRAMARDIARELRRSQQRRIAAQQNPDGSAYEPRKPLLRDRKGEIKRRAMFTKIRQASYLKTQASPEEATVGFAGRIARIASVHQFGLRDLVKAGGPEYTYPKRALLGLTSDEKERVRSMILDRLSSP</sequence>
<proteinExistence type="predicted"/>
<dbReference type="EMBL" id="QFOD01000014">
    <property type="protein sequence ID" value="PZP30438.1"/>
    <property type="molecule type" value="Genomic_DNA"/>
</dbReference>
<accession>A0A2W5DI11</accession>
<dbReference type="AlphaFoldDB" id="A0A2W5DI11"/>
<evidence type="ECO:0000313" key="2">
    <source>
        <dbReference type="EMBL" id="PZP30438.1"/>
    </source>
</evidence>
<name>A0A2W5DI11_9BURK</name>
<comment type="caution">
    <text evidence="2">The sequence shown here is derived from an EMBL/GenBank/DDBJ whole genome shotgun (WGS) entry which is preliminary data.</text>
</comment>